<dbReference type="Pfam" id="PF00512">
    <property type="entry name" value="HisKA"/>
    <property type="match status" value="1"/>
</dbReference>
<evidence type="ECO:0000313" key="18">
    <source>
        <dbReference type="Proteomes" id="UP000323521"/>
    </source>
</evidence>
<dbReference type="Gene3D" id="3.30.565.10">
    <property type="entry name" value="Histidine kinase-like ATPase, C-terminal domain"/>
    <property type="match status" value="1"/>
</dbReference>
<feature type="domain" description="PAS" evidence="15">
    <location>
        <begin position="250"/>
        <end position="288"/>
    </location>
</feature>
<evidence type="ECO:0000256" key="2">
    <source>
        <dbReference type="ARBA" id="ARBA00004236"/>
    </source>
</evidence>
<dbReference type="InterPro" id="IPR035965">
    <property type="entry name" value="PAS-like_dom_sf"/>
</dbReference>
<feature type="transmembrane region" description="Helical" evidence="13">
    <location>
        <begin position="12"/>
        <end position="35"/>
    </location>
</feature>
<dbReference type="SMART" id="SM00387">
    <property type="entry name" value="HATPase_c"/>
    <property type="match status" value="1"/>
</dbReference>
<dbReference type="RefSeq" id="WP_148133034.1">
    <property type="nucleotide sequence ID" value="NZ_CP017634.1"/>
</dbReference>
<dbReference type="Gene3D" id="3.30.450.20">
    <property type="entry name" value="PAS domain"/>
    <property type="match status" value="2"/>
</dbReference>
<dbReference type="SUPFAM" id="SSF55785">
    <property type="entry name" value="PYP-like sensor domain (PAS domain)"/>
    <property type="match status" value="1"/>
</dbReference>
<dbReference type="SMART" id="SM00091">
    <property type="entry name" value="PAS"/>
    <property type="match status" value="1"/>
</dbReference>
<dbReference type="NCBIfam" id="TIGR00229">
    <property type="entry name" value="sensory_box"/>
    <property type="match status" value="1"/>
</dbReference>
<dbReference type="GO" id="GO:0005886">
    <property type="term" value="C:plasma membrane"/>
    <property type="evidence" value="ECO:0007669"/>
    <property type="project" value="UniProtKB-SubCell"/>
</dbReference>
<dbReference type="GO" id="GO:0005524">
    <property type="term" value="F:ATP binding"/>
    <property type="evidence" value="ECO:0007669"/>
    <property type="project" value="UniProtKB-KW"/>
</dbReference>
<evidence type="ECO:0000256" key="12">
    <source>
        <dbReference type="ARBA" id="ARBA00023136"/>
    </source>
</evidence>
<dbReference type="Pfam" id="PF00672">
    <property type="entry name" value="HAMP"/>
    <property type="match status" value="1"/>
</dbReference>
<evidence type="ECO:0000256" key="3">
    <source>
        <dbReference type="ARBA" id="ARBA00004314"/>
    </source>
</evidence>
<comment type="catalytic activity">
    <reaction evidence="1">
        <text>ATP + protein L-histidine = ADP + protein N-phospho-L-histidine.</text>
        <dbReference type="EC" id="2.7.13.3"/>
    </reaction>
</comment>
<dbReference type="PANTHER" id="PTHR45453">
    <property type="entry name" value="PHOSPHATE REGULON SENSOR PROTEIN PHOR"/>
    <property type="match status" value="1"/>
</dbReference>
<dbReference type="InterPro" id="IPR013767">
    <property type="entry name" value="PAS_fold"/>
</dbReference>
<dbReference type="AlphaFoldDB" id="A0A3G1KN32"/>
<protein>
    <recommendedName>
        <fullName evidence="4">histidine kinase</fullName>
        <ecNumber evidence="4">2.7.13.3</ecNumber>
    </recommendedName>
</protein>
<dbReference type="PROSITE" id="PS50109">
    <property type="entry name" value="HIS_KIN"/>
    <property type="match status" value="1"/>
</dbReference>
<evidence type="ECO:0000256" key="7">
    <source>
        <dbReference type="ARBA" id="ARBA00022679"/>
    </source>
</evidence>
<dbReference type="InterPro" id="IPR036890">
    <property type="entry name" value="HATPase_C_sf"/>
</dbReference>
<evidence type="ECO:0000313" key="17">
    <source>
        <dbReference type="EMBL" id="ATW23868.1"/>
    </source>
</evidence>
<dbReference type="Gene3D" id="6.10.340.10">
    <property type="match status" value="1"/>
</dbReference>
<dbReference type="GO" id="GO:0000155">
    <property type="term" value="F:phosphorelay sensor kinase activity"/>
    <property type="evidence" value="ECO:0007669"/>
    <property type="project" value="InterPro"/>
</dbReference>
<keyword evidence="12 13" id="KW-0472">Membrane</keyword>
<accession>A0A3G1KN32</accession>
<evidence type="ECO:0000259" key="16">
    <source>
        <dbReference type="PROSITE" id="PS50885"/>
    </source>
</evidence>
<proteinExistence type="predicted"/>
<keyword evidence="8" id="KW-0547">Nucleotide-binding</keyword>
<dbReference type="SMART" id="SM00304">
    <property type="entry name" value="HAMP"/>
    <property type="match status" value="1"/>
</dbReference>
<evidence type="ECO:0000256" key="6">
    <source>
        <dbReference type="ARBA" id="ARBA00022553"/>
    </source>
</evidence>
<dbReference type="NCBIfam" id="NF046044">
    <property type="entry name" value="PnpS"/>
    <property type="match status" value="1"/>
</dbReference>
<dbReference type="InterPro" id="IPR031967">
    <property type="entry name" value="PhoR_single_Cache-like_dom"/>
</dbReference>
<evidence type="ECO:0000256" key="5">
    <source>
        <dbReference type="ARBA" id="ARBA00022475"/>
    </source>
</evidence>
<dbReference type="SMART" id="SM00388">
    <property type="entry name" value="HisKA"/>
    <property type="match status" value="1"/>
</dbReference>
<keyword evidence="6" id="KW-0597">Phosphoprotein</keyword>
<dbReference type="CDD" id="cd00082">
    <property type="entry name" value="HisKA"/>
    <property type="match status" value="1"/>
</dbReference>
<evidence type="ECO:0000256" key="8">
    <source>
        <dbReference type="ARBA" id="ARBA00022741"/>
    </source>
</evidence>
<evidence type="ECO:0000256" key="13">
    <source>
        <dbReference type="SAM" id="Phobius"/>
    </source>
</evidence>
<dbReference type="GO" id="GO:0006355">
    <property type="term" value="P:regulation of DNA-templated transcription"/>
    <property type="evidence" value="ECO:0007669"/>
    <property type="project" value="InterPro"/>
</dbReference>
<dbReference type="InterPro" id="IPR005467">
    <property type="entry name" value="His_kinase_dom"/>
</dbReference>
<dbReference type="InterPro" id="IPR000014">
    <property type="entry name" value="PAS"/>
</dbReference>
<dbReference type="PROSITE" id="PS50112">
    <property type="entry name" value="PAS"/>
    <property type="match status" value="1"/>
</dbReference>
<feature type="domain" description="Histidine kinase" evidence="14">
    <location>
        <begin position="373"/>
        <end position="590"/>
    </location>
</feature>
<dbReference type="InterPro" id="IPR003594">
    <property type="entry name" value="HATPase_dom"/>
</dbReference>
<dbReference type="EC" id="2.7.13.3" evidence="4"/>
<dbReference type="CDD" id="cd16922">
    <property type="entry name" value="HATPase_EvgS-ArcB-TorS-like"/>
    <property type="match status" value="1"/>
</dbReference>
<dbReference type="Pfam" id="PF00989">
    <property type="entry name" value="PAS"/>
    <property type="match status" value="1"/>
</dbReference>
<dbReference type="EMBL" id="CP017634">
    <property type="protein sequence ID" value="ATW23868.1"/>
    <property type="molecule type" value="Genomic_DNA"/>
</dbReference>
<dbReference type="Proteomes" id="UP000323521">
    <property type="component" value="Chromosome"/>
</dbReference>
<evidence type="ECO:0000256" key="10">
    <source>
        <dbReference type="ARBA" id="ARBA00022840"/>
    </source>
</evidence>
<keyword evidence="13" id="KW-1133">Transmembrane helix</keyword>
<evidence type="ECO:0000256" key="9">
    <source>
        <dbReference type="ARBA" id="ARBA00022777"/>
    </source>
</evidence>
<keyword evidence="10" id="KW-0067">ATP-binding</keyword>
<dbReference type="PRINTS" id="PR00344">
    <property type="entry name" value="BCTRLSENSOR"/>
</dbReference>
<keyword evidence="11" id="KW-0902">Two-component regulatory system</keyword>
<dbReference type="InterPro" id="IPR036097">
    <property type="entry name" value="HisK_dim/P_sf"/>
</dbReference>
<dbReference type="SUPFAM" id="SSF158472">
    <property type="entry name" value="HAMP domain-like"/>
    <property type="match status" value="1"/>
</dbReference>
<organism evidence="17 18">
    <name type="scientific">Formimonas warabiya</name>
    <dbReference type="NCBI Taxonomy" id="1761012"/>
    <lineage>
        <taxon>Bacteria</taxon>
        <taxon>Bacillati</taxon>
        <taxon>Bacillota</taxon>
        <taxon>Clostridia</taxon>
        <taxon>Eubacteriales</taxon>
        <taxon>Peptococcaceae</taxon>
        <taxon>Candidatus Formimonas</taxon>
    </lineage>
</organism>
<keyword evidence="7" id="KW-0808">Transferase</keyword>
<dbReference type="KEGG" id="fwa:DCMF_02800"/>
<dbReference type="PROSITE" id="PS50885">
    <property type="entry name" value="HAMP"/>
    <property type="match status" value="1"/>
</dbReference>
<dbReference type="CDD" id="cd06225">
    <property type="entry name" value="HAMP"/>
    <property type="match status" value="1"/>
</dbReference>
<evidence type="ECO:0000259" key="14">
    <source>
        <dbReference type="PROSITE" id="PS50109"/>
    </source>
</evidence>
<comment type="subcellular location">
    <subcellularLocation>
        <location evidence="2">Cell membrane</location>
    </subcellularLocation>
    <subcellularLocation>
        <location evidence="3">Membrane raft</location>
        <topology evidence="3">Multi-pass membrane protein</topology>
    </subcellularLocation>
</comment>
<dbReference type="FunFam" id="3.30.565.10:FF:000023">
    <property type="entry name" value="PAS domain-containing sensor histidine kinase"/>
    <property type="match status" value="1"/>
</dbReference>
<dbReference type="CDD" id="cd00130">
    <property type="entry name" value="PAS"/>
    <property type="match status" value="1"/>
</dbReference>
<dbReference type="Gene3D" id="1.10.287.130">
    <property type="match status" value="1"/>
</dbReference>
<dbReference type="GO" id="GO:0004721">
    <property type="term" value="F:phosphoprotein phosphatase activity"/>
    <property type="evidence" value="ECO:0007669"/>
    <property type="project" value="TreeGrafter"/>
</dbReference>
<dbReference type="InterPro" id="IPR004358">
    <property type="entry name" value="Sig_transdc_His_kin-like_C"/>
</dbReference>
<keyword evidence="5" id="KW-1003">Cell membrane</keyword>
<evidence type="ECO:0000256" key="1">
    <source>
        <dbReference type="ARBA" id="ARBA00000085"/>
    </source>
</evidence>
<dbReference type="Pfam" id="PF02518">
    <property type="entry name" value="HATPase_c"/>
    <property type="match status" value="1"/>
</dbReference>
<keyword evidence="13" id="KW-0812">Transmembrane</keyword>
<dbReference type="SUPFAM" id="SSF47384">
    <property type="entry name" value="Homodimeric domain of signal transducing histidine kinase"/>
    <property type="match status" value="1"/>
</dbReference>
<keyword evidence="9" id="KW-0418">Kinase</keyword>
<reference evidence="17 18" key="1">
    <citation type="submission" date="2016-10" db="EMBL/GenBank/DDBJ databases">
        <title>Complete Genome Sequence of Peptococcaceae strain DCMF.</title>
        <authorList>
            <person name="Edwards R.J."/>
            <person name="Holland S.I."/>
            <person name="Deshpande N.P."/>
            <person name="Wong Y.K."/>
            <person name="Ertan H."/>
            <person name="Manefield M."/>
            <person name="Russell T.L."/>
            <person name="Lee M.J."/>
        </authorList>
    </citation>
    <scope>NUCLEOTIDE SEQUENCE [LARGE SCALE GENOMIC DNA]</scope>
    <source>
        <strain evidence="17 18">DCMF</strain>
    </source>
</reference>
<keyword evidence="18" id="KW-1185">Reference proteome</keyword>
<dbReference type="PANTHER" id="PTHR45453:SF1">
    <property type="entry name" value="PHOSPHATE REGULON SENSOR PROTEIN PHOR"/>
    <property type="match status" value="1"/>
</dbReference>
<dbReference type="InterPro" id="IPR003661">
    <property type="entry name" value="HisK_dim/P_dom"/>
</dbReference>
<dbReference type="GO" id="GO:0045121">
    <property type="term" value="C:membrane raft"/>
    <property type="evidence" value="ECO:0007669"/>
    <property type="project" value="UniProtKB-SubCell"/>
</dbReference>
<sequence>MLRVFRGIRGRIISTYLFLILISMAVLGITLIWMLQNYLLSNLESNMANQAGLVSNLISDPIALGEFDQVDAQIKDLGRTLQARITIVLPNGKVVGDSQFNPSNMENHGHRPEIQKALHKEVGEYVRVSSTAGLETMYVAVPIEAQGQVVGVARISHPLQEIKHTFLKLRGILFTGIIIATFIAVLLSLKLAKGFTEPIESISAGARKITAGDLDARVYSSSRDELGELGSTINYMTQTLKEHIDEISQEKSRLENILHTMVSGVVVLDNHGLVRIVNPAAEEMFGISAVTSEGKHNLEVIRHFGLNNQIEKCLISEKIIEYEFSLRFPEERVIQCYIAPVYRDKKISGITLVFHDITKLRKLEQMRADFVANASHELRTPLTVIKGYVETLLNGALDDRQVSEKFVTVIDEEADRLKRLVDELLTLSQLESNRQEAEEPVLVLGIITLVAEEMRQRFQEKQIALELNLPGVVPQVKANPDRVKQILVNLLDNALKYTPYGGRVTVGAEEEENFVRICVQDTGMGIPSEDLPRIFERFYRVDKARSRQMGGFGLGLSIVKHMVENMGGSIRVESTLNEGSTFWFTLPKYEAVG</sequence>
<dbReference type="InterPro" id="IPR050351">
    <property type="entry name" value="BphY/WalK/GraS-like"/>
</dbReference>
<name>A0A3G1KN32_FORW1</name>
<dbReference type="GO" id="GO:0016036">
    <property type="term" value="P:cellular response to phosphate starvation"/>
    <property type="evidence" value="ECO:0007669"/>
    <property type="project" value="TreeGrafter"/>
</dbReference>
<dbReference type="Pfam" id="PF16736">
    <property type="entry name" value="sCache_like"/>
    <property type="match status" value="1"/>
</dbReference>
<evidence type="ECO:0000256" key="4">
    <source>
        <dbReference type="ARBA" id="ARBA00012438"/>
    </source>
</evidence>
<feature type="domain" description="HAMP" evidence="16">
    <location>
        <begin position="193"/>
        <end position="245"/>
    </location>
</feature>
<dbReference type="OrthoDB" id="112712at2"/>
<dbReference type="InterPro" id="IPR003660">
    <property type="entry name" value="HAMP_dom"/>
</dbReference>
<evidence type="ECO:0000256" key="11">
    <source>
        <dbReference type="ARBA" id="ARBA00023012"/>
    </source>
</evidence>
<evidence type="ECO:0000259" key="15">
    <source>
        <dbReference type="PROSITE" id="PS50112"/>
    </source>
</evidence>
<dbReference type="FunFam" id="1.10.287.130:FF:000001">
    <property type="entry name" value="Two-component sensor histidine kinase"/>
    <property type="match status" value="1"/>
</dbReference>
<gene>
    <name evidence="17" type="ORF">DCMF_02800</name>
</gene>
<dbReference type="SUPFAM" id="SSF55874">
    <property type="entry name" value="ATPase domain of HSP90 chaperone/DNA topoisomerase II/histidine kinase"/>
    <property type="match status" value="1"/>
</dbReference>